<keyword evidence="10" id="KW-1185">Reference proteome</keyword>
<organism evidence="9 10">
    <name type="scientific">Halonatronomonas betaini</name>
    <dbReference type="NCBI Taxonomy" id="2778430"/>
    <lineage>
        <taxon>Bacteria</taxon>
        <taxon>Bacillati</taxon>
        <taxon>Bacillota</taxon>
        <taxon>Clostridia</taxon>
        <taxon>Halanaerobiales</taxon>
        <taxon>Halarsenatibacteraceae</taxon>
        <taxon>Halonatronomonas</taxon>
    </lineage>
</organism>
<evidence type="ECO:0000256" key="3">
    <source>
        <dbReference type="ARBA" id="ARBA00022449"/>
    </source>
</evidence>
<dbReference type="GO" id="GO:0008324">
    <property type="term" value="F:monoatomic cation transmembrane transporter activity"/>
    <property type="evidence" value="ECO:0007669"/>
    <property type="project" value="InterPro"/>
</dbReference>
<name>A0A931F8F3_9FIRM</name>
<evidence type="ECO:0000256" key="2">
    <source>
        <dbReference type="ARBA" id="ARBA00006228"/>
    </source>
</evidence>
<dbReference type="EMBL" id="JADPIE010000006">
    <property type="protein sequence ID" value="MBF8437666.1"/>
    <property type="molecule type" value="Genomic_DNA"/>
</dbReference>
<dbReference type="Pfam" id="PF01899">
    <property type="entry name" value="MNHE"/>
    <property type="match status" value="1"/>
</dbReference>
<sequence length="186" mass="21615">MERVLLSLRRNIAVLGSYLQRKVRLRWAAALIIFWIILTGSFDWQQLFIGVLFSFLITTYWGHFMLSDIQAFLVTRKNILKLFHYFYRFLIEMVLANIDVAKIVLSPKMPIEPTFICIRLKPKKKISRVLYANTITLTPGTISVYMVDDELVIHALTSDAAHNVSGWYMEDLMCGIEEKGIDSYDQ</sequence>
<comment type="caution">
    <text evidence="9">The sequence shown here is derived from an EMBL/GenBank/DDBJ whole genome shotgun (WGS) entry which is preliminary data.</text>
</comment>
<keyword evidence="6 8" id="KW-1133">Transmembrane helix</keyword>
<comment type="similarity">
    <text evidence="2">Belongs to the CPA3 antiporters (TC 2.A.63) subunit E family.</text>
</comment>
<keyword evidence="3" id="KW-0813">Transport</keyword>
<keyword evidence="3" id="KW-0050">Antiport</keyword>
<reference evidence="9" key="1">
    <citation type="submission" date="2020-11" db="EMBL/GenBank/DDBJ databases">
        <title>Halonatronomonas betainensis gen. nov., sp. nov. a novel haloalkaliphilic representative of the family Halanaerobiacae capable of betaine degradation.</title>
        <authorList>
            <person name="Boltyanskaya Y."/>
            <person name="Kevbrin V."/>
            <person name="Detkova E."/>
            <person name="Grouzdev D.S."/>
            <person name="Koziaeva V."/>
            <person name="Zhilina T."/>
        </authorList>
    </citation>
    <scope>NUCLEOTIDE SEQUENCE</scope>
    <source>
        <strain evidence="9">Z-7014</strain>
    </source>
</reference>
<dbReference type="AlphaFoldDB" id="A0A931F8F3"/>
<keyword evidence="4" id="KW-1003">Cell membrane</keyword>
<dbReference type="InterPro" id="IPR002758">
    <property type="entry name" value="Cation_antiport_E"/>
</dbReference>
<dbReference type="Proteomes" id="UP000621436">
    <property type="component" value="Unassembled WGS sequence"/>
</dbReference>
<evidence type="ECO:0000256" key="5">
    <source>
        <dbReference type="ARBA" id="ARBA00022692"/>
    </source>
</evidence>
<accession>A0A931F8F3</accession>
<evidence type="ECO:0000256" key="6">
    <source>
        <dbReference type="ARBA" id="ARBA00022989"/>
    </source>
</evidence>
<evidence type="ECO:0000313" key="9">
    <source>
        <dbReference type="EMBL" id="MBF8437666.1"/>
    </source>
</evidence>
<keyword evidence="5 8" id="KW-0812">Transmembrane</keyword>
<proteinExistence type="inferred from homology"/>
<feature type="transmembrane region" description="Helical" evidence="8">
    <location>
        <begin position="25"/>
        <end position="42"/>
    </location>
</feature>
<dbReference type="GO" id="GO:0005886">
    <property type="term" value="C:plasma membrane"/>
    <property type="evidence" value="ECO:0007669"/>
    <property type="project" value="UniProtKB-SubCell"/>
</dbReference>
<evidence type="ECO:0000313" key="10">
    <source>
        <dbReference type="Proteomes" id="UP000621436"/>
    </source>
</evidence>
<evidence type="ECO:0000256" key="1">
    <source>
        <dbReference type="ARBA" id="ARBA00004651"/>
    </source>
</evidence>
<dbReference type="PANTHER" id="PTHR34584">
    <property type="entry name" value="NA(+)/H(+) ANTIPORTER SUBUNIT E1"/>
    <property type="match status" value="1"/>
</dbReference>
<dbReference type="RefSeq" id="WP_270454664.1">
    <property type="nucleotide sequence ID" value="NZ_JADPIE010000006.1"/>
</dbReference>
<gene>
    <name evidence="9" type="ORF">I0Q91_11270</name>
</gene>
<dbReference type="GO" id="GO:0015297">
    <property type="term" value="F:antiporter activity"/>
    <property type="evidence" value="ECO:0007669"/>
    <property type="project" value="UniProtKB-KW"/>
</dbReference>
<evidence type="ECO:0000256" key="4">
    <source>
        <dbReference type="ARBA" id="ARBA00022475"/>
    </source>
</evidence>
<dbReference type="PANTHER" id="PTHR34584:SF1">
    <property type="entry name" value="NA(+)_H(+) ANTIPORTER SUBUNIT E1"/>
    <property type="match status" value="1"/>
</dbReference>
<protein>
    <submittedName>
        <fullName evidence="9">Na+/H+ antiporter subunit E</fullName>
    </submittedName>
</protein>
<feature type="transmembrane region" description="Helical" evidence="8">
    <location>
        <begin position="48"/>
        <end position="73"/>
    </location>
</feature>
<comment type="subcellular location">
    <subcellularLocation>
        <location evidence="1">Cell membrane</location>
        <topology evidence="1">Multi-pass membrane protein</topology>
    </subcellularLocation>
</comment>
<evidence type="ECO:0000256" key="7">
    <source>
        <dbReference type="ARBA" id="ARBA00023136"/>
    </source>
</evidence>
<keyword evidence="7 8" id="KW-0472">Membrane</keyword>
<evidence type="ECO:0000256" key="8">
    <source>
        <dbReference type="SAM" id="Phobius"/>
    </source>
</evidence>